<comment type="subcellular location">
    <subcellularLocation>
        <location evidence="1">Cell membrane</location>
        <topology evidence="1">Multi-pass membrane protein</topology>
    </subcellularLocation>
</comment>
<dbReference type="Proteomes" id="UP000295662">
    <property type="component" value="Unassembled WGS sequence"/>
</dbReference>
<sequence length="565" mass="63389">MSELFKSHRWALAVLAAALACLIGWQPYAAGYGDFRLTLWQELLVRWQDPTWQHGFLAPFIAGWLVWRERAVLSILPSKTSAWGLLIIVMALLFYFAGYKANNYYFGAFGMQWFVAGAVLWIWGKDHARCLIFTWLMLGFMWPLVFLEESLGYRLQVLMVESVSIVLNALQVDTIRDGTALLSAPDAESGRTMGQLFSLKVDGPCSGMRSLFALLKVAALFGYFSQRTISRRLFIFLCSIPLAVVANMVRIFILLGGTVLFGQEFAVGNQEQDVSAFHFASGIAVYLVALLGLQTVAFLVNRWLGPEESSPVRPSASTSSWQSPFLNVRLGLLLLLVVCSIIACRLSPEVKAGNEAGVLMELPVGIGRYLGDVEPPDEVEKKLLPADTQIVKMRYRTLSSPPLRDVANVTLVLSGAERRSIHRPEVCLDGQGWTLLNSRVVPVKISPGHILEVKDLLIERVWVAPDGTRKPLRAHYVYWFVGTDVTTPHNATRVWLSSWDNIMRNVNHRWAYPSVSAWVTENFDSSETGQRSRSSEETMEVITQLIRDLAPRFQKSFMQEAANEH</sequence>
<feature type="transmembrane region" description="Helical" evidence="8">
    <location>
        <begin position="325"/>
        <end position="343"/>
    </location>
</feature>
<dbReference type="EMBL" id="SOCA01000002">
    <property type="protein sequence ID" value="TDU73405.1"/>
    <property type="molecule type" value="Genomic_DNA"/>
</dbReference>
<dbReference type="InterPro" id="IPR019127">
    <property type="entry name" value="Exosortase"/>
</dbReference>
<accession>A0A4R7S7C9</accession>
<evidence type="ECO:0000259" key="9">
    <source>
        <dbReference type="Pfam" id="PF11984"/>
    </source>
</evidence>
<keyword evidence="4 8" id="KW-0812">Transmembrane</keyword>
<keyword evidence="6 8" id="KW-1133">Transmembrane helix</keyword>
<evidence type="ECO:0000256" key="2">
    <source>
        <dbReference type="ARBA" id="ARBA00022475"/>
    </source>
</evidence>
<evidence type="ECO:0000256" key="8">
    <source>
        <dbReference type="SAM" id="Phobius"/>
    </source>
</evidence>
<feature type="domain" description="Methanolan biosynthesis EpsI" evidence="9">
    <location>
        <begin position="332"/>
        <end position="487"/>
    </location>
</feature>
<dbReference type="Pfam" id="PF09721">
    <property type="entry name" value="Exosortase_EpsH"/>
    <property type="match status" value="1"/>
</dbReference>
<gene>
    <name evidence="10" type="ORF">EI77_01875</name>
</gene>
<reference evidence="10 11" key="1">
    <citation type="submission" date="2019-03" db="EMBL/GenBank/DDBJ databases">
        <title>Genomic Encyclopedia of Archaeal and Bacterial Type Strains, Phase II (KMG-II): from individual species to whole genera.</title>
        <authorList>
            <person name="Goeker M."/>
        </authorList>
    </citation>
    <scope>NUCLEOTIDE SEQUENCE [LARGE SCALE GENOMIC DNA]</scope>
    <source>
        <strain evidence="10 11">ATCC 25309</strain>
    </source>
</reference>
<evidence type="ECO:0000256" key="5">
    <source>
        <dbReference type="ARBA" id="ARBA00022801"/>
    </source>
</evidence>
<keyword evidence="2" id="KW-1003">Cell membrane</keyword>
<feature type="transmembrane region" description="Helical" evidence="8">
    <location>
        <begin position="80"/>
        <end position="98"/>
    </location>
</feature>
<evidence type="ECO:0000313" key="10">
    <source>
        <dbReference type="EMBL" id="TDU73405.1"/>
    </source>
</evidence>
<evidence type="ECO:0000256" key="7">
    <source>
        <dbReference type="ARBA" id="ARBA00023136"/>
    </source>
</evidence>
<evidence type="ECO:0000256" key="1">
    <source>
        <dbReference type="ARBA" id="ARBA00004651"/>
    </source>
</evidence>
<protein>
    <submittedName>
        <fullName evidence="10">Exosortase</fullName>
    </submittedName>
</protein>
<dbReference type="GO" id="GO:0006508">
    <property type="term" value="P:proteolysis"/>
    <property type="evidence" value="ECO:0007669"/>
    <property type="project" value="UniProtKB-KW"/>
</dbReference>
<feature type="transmembrane region" description="Helical" evidence="8">
    <location>
        <begin position="206"/>
        <end position="224"/>
    </location>
</feature>
<dbReference type="InterPro" id="IPR014263">
    <property type="entry name" value="Methanolan_biosynth_EpsI"/>
</dbReference>
<feature type="transmembrane region" description="Helical" evidence="8">
    <location>
        <begin position="51"/>
        <end position="68"/>
    </location>
</feature>
<dbReference type="AlphaFoldDB" id="A0A4R7S7C9"/>
<keyword evidence="7 8" id="KW-0472">Membrane</keyword>
<evidence type="ECO:0000256" key="3">
    <source>
        <dbReference type="ARBA" id="ARBA00022670"/>
    </source>
</evidence>
<dbReference type="NCBIfam" id="TIGR02602">
    <property type="entry name" value="8TM_EpsH"/>
    <property type="match status" value="1"/>
</dbReference>
<comment type="caution">
    <text evidence="10">The sequence shown here is derived from an EMBL/GenBank/DDBJ whole genome shotgun (WGS) entry which is preliminary data.</text>
</comment>
<keyword evidence="5" id="KW-0378">Hydrolase</keyword>
<organism evidence="10 11">
    <name type="scientific">Prosthecobacter fusiformis</name>
    <dbReference type="NCBI Taxonomy" id="48464"/>
    <lineage>
        <taxon>Bacteria</taxon>
        <taxon>Pseudomonadati</taxon>
        <taxon>Verrucomicrobiota</taxon>
        <taxon>Verrucomicrobiia</taxon>
        <taxon>Verrucomicrobiales</taxon>
        <taxon>Verrucomicrobiaceae</taxon>
        <taxon>Prosthecobacter</taxon>
    </lineage>
</organism>
<dbReference type="PROSITE" id="PS51257">
    <property type="entry name" value="PROKAR_LIPOPROTEIN"/>
    <property type="match status" value="1"/>
</dbReference>
<dbReference type="InterPro" id="IPR013426">
    <property type="entry name" value="EpsH-like"/>
</dbReference>
<keyword evidence="3" id="KW-0645">Protease</keyword>
<dbReference type="Pfam" id="PF11984">
    <property type="entry name" value="DUF3485"/>
    <property type="match status" value="1"/>
</dbReference>
<dbReference type="OrthoDB" id="9769061at2"/>
<name>A0A4R7S7C9_9BACT</name>
<feature type="transmembrane region" description="Helical" evidence="8">
    <location>
        <begin position="233"/>
        <end position="256"/>
    </location>
</feature>
<proteinExistence type="predicted"/>
<evidence type="ECO:0000256" key="4">
    <source>
        <dbReference type="ARBA" id="ARBA00022692"/>
    </source>
</evidence>
<feature type="transmembrane region" description="Helical" evidence="8">
    <location>
        <begin position="104"/>
        <end position="123"/>
    </location>
</feature>
<dbReference type="RefSeq" id="WP_133794908.1">
    <property type="nucleotide sequence ID" value="NZ_SOCA01000002.1"/>
</dbReference>
<dbReference type="GO" id="GO:0008233">
    <property type="term" value="F:peptidase activity"/>
    <property type="evidence" value="ECO:0007669"/>
    <property type="project" value="UniProtKB-KW"/>
</dbReference>
<dbReference type="InterPro" id="IPR026392">
    <property type="entry name" value="Exo/Archaeosortase_dom"/>
</dbReference>
<evidence type="ECO:0000313" key="11">
    <source>
        <dbReference type="Proteomes" id="UP000295662"/>
    </source>
</evidence>
<evidence type="ECO:0000256" key="6">
    <source>
        <dbReference type="ARBA" id="ARBA00022989"/>
    </source>
</evidence>
<keyword evidence="11" id="KW-1185">Reference proteome</keyword>
<dbReference type="GO" id="GO:0005886">
    <property type="term" value="C:plasma membrane"/>
    <property type="evidence" value="ECO:0007669"/>
    <property type="project" value="UniProtKB-SubCell"/>
</dbReference>
<feature type="transmembrane region" description="Helical" evidence="8">
    <location>
        <begin position="276"/>
        <end position="304"/>
    </location>
</feature>
<feature type="transmembrane region" description="Helical" evidence="8">
    <location>
        <begin position="130"/>
        <end position="147"/>
    </location>
</feature>
<dbReference type="NCBIfam" id="TIGR04178">
    <property type="entry name" value="exo_archaeo"/>
    <property type="match status" value="1"/>
</dbReference>